<sequence length="238" mass="27610">MNGFGTRHSFEPGWSRFLWSERVRRRGLSLDGHDGRVIGAPWNYLLELEPEQPLSKREGVIWYPFHGWEQQRVIGDHKGLIEEIRDVETGPVTVCLYWLEYKDSGMRELYESAGFRVISHGFRGNNYRYTDTNFLKRQLAELRTHRRVASNRLSTAILYGISVGCEPAVYGDPMVLDDAHPVFGGVGRLRRQWPELHGERVDPGRAREIAREELGTDYRAEPAELRELFRWPAAEEGR</sequence>
<keyword evidence="2" id="KW-1185">Reference proteome</keyword>
<evidence type="ECO:0000313" key="1">
    <source>
        <dbReference type="EMBL" id="GAA3227386.1"/>
    </source>
</evidence>
<reference evidence="2" key="1">
    <citation type="journal article" date="2019" name="Int. J. Syst. Evol. Microbiol.">
        <title>The Global Catalogue of Microorganisms (GCM) 10K type strain sequencing project: providing services to taxonomists for standard genome sequencing and annotation.</title>
        <authorList>
            <consortium name="The Broad Institute Genomics Platform"/>
            <consortium name="The Broad Institute Genome Sequencing Center for Infectious Disease"/>
            <person name="Wu L."/>
            <person name="Ma J."/>
        </authorList>
    </citation>
    <scope>NUCLEOTIDE SEQUENCE [LARGE SCALE GENOMIC DNA]</scope>
    <source>
        <strain evidence="2">JCM 9377</strain>
    </source>
</reference>
<evidence type="ECO:0000313" key="2">
    <source>
        <dbReference type="Proteomes" id="UP001501237"/>
    </source>
</evidence>
<comment type="caution">
    <text evidence="1">The sequence shown here is derived from an EMBL/GenBank/DDBJ whole genome shotgun (WGS) entry which is preliminary data.</text>
</comment>
<dbReference type="EMBL" id="BAAAUV010000017">
    <property type="protein sequence ID" value="GAA3227386.1"/>
    <property type="molecule type" value="Genomic_DNA"/>
</dbReference>
<gene>
    <name evidence="1" type="ORF">GCM10010468_56160</name>
</gene>
<accession>A0ABP6QLZ6</accession>
<organism evidence="1 2">
    <name type="scientific">Actinocorallia longicatena</name>
    <dbReference type="NCBI Taxonomy" id="111803"/>
    <lineage>
        <taxon>Bacteria</taxon>
        <taxon>Bacillati</taxon>
        <taxon>Actinomycetota</taxon>
        <taxon>Actinomycetes</taxon>
        <taxon>Streptosporangiales</taxon>
        <taxon>Thermomonosporaceae</taxon>
        <taxon>Actinocorallia</taxon>
    </lineage>
</organism>
<proteinExistence type="predicted"/>
<dbReference type="Proteomes" id="UP001501237">
    <property type="component" value="Unassembled WGS sequence"/>
</dbReference>
<protein>
    <submittedName>
        <fullName evidence="1">Uncharacterized protein</fullName>
    </submittedName>
</protein>
<name>A0ABP6QLZ6_9ACTN</name>
<dbReference type="RefSeq" id="WP_344834090.1">
    <property type="nucleotide sequence ID" value="NZ_BAAAUV010000017.1"/>
</dbReference>